<feature type="compositionally biased region" description="Low complexity" evidence="1">
    <location>
        <begin position="47"/>
        <end position="58"/>
    </location>
</feature>
<dbReference type="EMBL" id="KV784382">
    <property type="protein sequence ID" value="OEU08143.1"/>
    <property type="molecule type" value="Genomic_DNA"/>
</dbReference>
<proteinExistence type="predicted"/>
<name>A0A1E7ERH0_9STRA</name>
<organism evidence="2 3">
    <name type="scientific">Fragilariopsis cylindrus CCMP1102</name>
    <dbReference type="NCBI Taxonomy" id="635003"/>
    <lineage>
        <taxon>Eukaryota</taxon>
        <taxon>Sar</taxon>
        <taxon>Stramenopiles</taxon>
        <taxon>Ochrophyta</taxon>
        <taxon>Bacillariophyta</taxon>
        <taxon>Bacillariophyceae</taxon>
        <taxon>Bacillariophycidae</taxon>
        <taxon>Bacillariales</taxon>
        <taxon>Bacillariaceae</taxon>
        <taxon>Fragilariopsis</taxon>
    </lineage>
</organism>
<keyword evidence="3" id="KW-1185">Reference proteome</keyword>
<evidence type="ECO:0008006" key="4">
    <source>
        <dbReference type="Google" id="ProtNLM"/>
    </source>
</evidence>
<dbReference type="Proteomes" id="UP000095751">
    <property type="component" value="Unassembled WGS sequence"/>
</dbReference>
<dbReference type="Gene3D" id="1.25.10.10">
    <property type="entry name" value="Leucine-rich Repeat Variant"/>
    <property type="match status" value="1"/>
</dbReference>
<dbReference type="InterPro" id="IPR011989">
    <property type="entry name" value="ARM-like"/>
</dbReference>
<dbReference type="KEGG" id="fcy:FRACYDRAFT_250371"/>
<evidence type="ECO:0000313" key="2">
    <source>
        <dbReference type="EMBL" id="OEU08143.1"/>
    </source>
</evidence>
<dbReference type="SUPFAM" id="SSF48371">
    <property type="entry name" value="ARM repeat"/>
    <property type="match status" value="1"/>
</dbReference>
<dbReference type="InParanoid" id="A0A1E7ERH0"/>
<protein>
    <recommendedName>
        <fullName evidence="4">ARM repeat-containing protein</fullName>
    </recommendedName>
</protein>
<feature type="compositionally biased region" description="Basic and acidic residues" evidence="1">
    <location>
        <begin position="15"/>
        <end position="24"/>
    </location>
</feature>
<sequence length="416" mass="46371">MTARDVFVDDDEGENDTKRHRTDDANTAASTNHKDSHNNPVVPDPVTSASTTGTRTGSGDVVAVTATVTTTTNDELPSTKSEIMEVLCSIISDRYTREEALYTLVRLSKWAKTKNGNFLRLFHACNGVLIVLNFIKKTMNDGNCVGQVRMECIEKAAQVIRGVIHLDENKVNLEIATKIAASFVKCDGINTLINASEEYNGGEDVHELNALYFVWMALVNITAFETDVMTEDVINKDQAIALFDTGIDVISQLKSVDGDVASEILEFVFETFFNVVSNDYVTKKNFQDNDILSKCLEVVAKRMMRGETWTCRSENVIFGTILLFHTCCCKKLLDRSSDYEILLPLLVMVLKVYPSNDEIRNKAMVVIQYACEFVNDRKIIERSGAMEVLGALLASDNINEAGKRQVRFITRLITAP</sequence>
<dbReference type="AlphaFoldDB" id="A0A1E7ERH0"/>
<dbReference type="OrthoDB" id="53260at2759"/>
<feature type="region of interest" description="Disordered" evidence="1">
    <location>
        <begin position="1"/>
        <end position="58"/>
    </location>
</feature>
<accession>A0A1E7ERH0</accession>
<reference evidence="2 3" key="1">
    <citation type="submission" date="2016-09" db="EMBL/GenBank/DDBJ databases">
        <title>Extensive genetic diversity and differential bi-allelic expression allows diatom success in the polar Southern Ocean.</title>
        <authorList>
            <consortium name="DOE Joint Genome Institute"/>
            <person name="Mock T."/>
            <person name="Otillar R.P."/>
            <person name="Strauss J."/>
            <person name="Dupont C."/>
            <person name="Frickenhaus S."/>
            <person name="Maumus F."/>
            <person name="Mcmullan M."/>
            <person name="Sanges R."/>
            <person name="Schmutz J."/>
            <person name="Toseland A."/>
            <person name="Valas R."/>
            <person name="Veluchamy A."/>
            <person name="Ward B.J."/>
            <person name="Allen A."/>
            <person name="Barry K."/>
            <person name="Falciatore A."/>
            <person name="Ferrante M."/>
            <person name="Fortunato A.E."/>
            <person name="Gloeckner G."/>
            <person name="Gruber A."/>
            <person name="Hipkin R."/>
            <person name="Janech M."/>
            <person name="Kroth P."/>
            <person name="Leese F."/>
            <person name="Lindquist E."/>
            <person name="Lyon B.R."/>
            <person name="Martin J."/>
            <person name="Mayer C."/>
            <person name="Parker M."/>
            <person name="Quesneville H."/>
            <person name="Raymond J."/>
            <person name="Uhlig C."/>
            <person name="Valentin K.U."/>
            <person name="Worden A.Z."/>
            <person name="Armbrust E.V."/>
            <person name="Bowler C."/>
            <person name="Green B."/>
            <person name="Moulton V."/>
            <person name="Van Oosterhout C."/>
            <person name="Grigoriev I."/>
        </authorList>
    </citation>
    <scope>NUCLEOTIDE SEQUENCE [LARGE SCALE GENOMIC DNA]</scope>
    <source>
        <strain evidence="2 3">CCMP1102</strain>
    </source>
</reference>
<evidence type="ECO:0000313" key="3">
    <source>
        <dbReference type="Proteomes" id="UP000095751"/>
    </source>
</evidence>
<dbReference type="InterPro" id="IPR016024">
    <property type="entry name" value="ARM-type_fold"/>
</dbReference>
<evidence type="ECO:0000256" key="1">
    <source>
        <dbReference type="SAM" id="MobiDB-lite"/>
    </source>
</evidence>
<gene>
    <name evidence="2" type="ORF">FRACYDRAFT_250371</name>
</gene>